<dbReference type="InterPro" id="IPR055560">
    <property type="entry name" value="DUF7136"/>
</dbReference>
<evidence type="ECO:0000256" key="2">
    <source>
        <dbReference type="SAM" id="SignalP"/>
    </source>
</evidence>
<dbReference type="Pfam" id="PF23584">
    <property type="entry name" value="DUF7136"/>
    <property type="match status" value="1"/>
</dbReference>
<evidence type="ECO:0000313" key="4">
    <source>
        <dbReference type="EMBL" id="KAK4035261.1"/>
    </source>
</evidence>
<organism evidence="4 5">
    <name type="scientific">Parachaetomium inaequale</name>
    <dbReference type="NCBI Taxonomy" id="2588326"/>
    <lineage>
        <taxon>Eukaryota</taxon>
        <taxon>Fungi</taxon>
        <taxon>Dikarya</taxon>
        <taxon>Ascomycota</taxon>
        <taxon>Pezizomycotina</taxon>
        <taxon>Sordariomycetes</taxon>
        <taxon>Sordariomycetidae</taxon>
        <taxon>Sordariales</taxon>
        <taxon>Chaetomiaceae</taxon>
        <taxon>Parachaetomium</taxon>
    </lineage>
</organism>
<feature type="region of interest" description="Disordered" evidence="1">
    <location>
        <begin position="257"/>
        <end position="278"/>
    </location>
</feature>
<gene>
    <name evidence="4" type="ORF">C8A01DRAFT_18042</name>
</gene>
<accession>A0AAN6SNU0</accession>
<dbReference type="Proteomes" id="UP001303115">
    <property type="component" value="Unassembled WGS sequence"/>
</dbReference>
<keyword evidence="5" id="KW-1185">Reference proteome</keyword>
<evidence type="ECO:0000313" key="5">
    <source>
        <dbReference type="Proteomes" id="UP001303115"/>
    </source>
</evidence>
<evidence type="ECO:0000256" key="1">
    <source>
        <dbReference type="SAM" id="MobiDB-lite"/>
    </source>
</evidence>
<evidence type="ECO:0000259" key="3">
    <source>
        <dbReference type="Pfam" id="PF23584"/>
    </source>
</evidence>
<dbReference type="EMBL" id="MU854450">
    <property type="protein sequence ID" value="KAK4035261.1"/>
    <property type="molecule type" value="Genomic_DNA"/>
</dbReference>
<keyword evidence="2" id="KW-0732">Signal</keyword>
<protein>
    <recommendedName>
        <fullName evidence="3">DUF7136 domain-containing protein</fullName>
    </recommendedName>
</protein>
<reference evidence="5" key="1">
    <citation type="journal article" date="2023" name="Mol. Phylogenet. Evol.">
        <title>Genome-scale phylogeny and comparative genomics of the fungal order Sordariales.</title>
        <authorList>
            <person name="Hensen N."/>
            <person name="Bonometti L."/>
            <person name="Westerberg I."/>
            <person name="Brannstrom I.O."/>
            <person name="Guillou S."/>
            <person name="Cros-Aarteil S."/>
            <person name="Calhoun S."/>
            <person name="Haridas S."/>
            <person name="Kuo A."/>
            <person name="Mondo S."/>
            <person name="Pangilinan J."/>
            <person name="Riley R."/>
            <person name="LaButti K."/>
            <person name="Andreopoulos B."/>
            <person name="Lipzen A."/>
            <person name="Chen C."/>
            <person name="Yan M."/>
            <person name="Daum C."/>
            <person name="Ng V."/>
            <person name="Clum A."/>
            <person name="Steindorff A."/>
            <person name="Ohm R.A."/>
            <person name="Martin F."/>
            <person name="Silar P."/>
            <person name="Natvig D.O."/>
            <person name="Lalanne C."/>
            <person name="Gautier V."/>
            <person name="Ament-Velasquez S.L."/>
            <person name="Kruys A."/>
            <person name="Hutchinson M.I."/>
            <person name="Powell A.J."/>
            <person name="Barry K."/>
            <person name="Miller A.N."/>
            <person name="Grigoriev I.V."/>
            <person name="Debuchy R."/>
            <person name="Gladieux P."/>
            <person name="Hiltunen Thoren M."/>
            <person name="Johannesson H."/>
        </authorList>
    </citation>
    <scope>NUCLEOTIDE SEQUENCE [LARGE SCALE GENOMIC DNA]</scope>
    <source>
        <strain evidence="5">CBS 284.82</strain>
    </source>
</reference>
<name>A0AAN6SNU0_9PEZI</name>
<feature type="compositionally biased region" description="Low complexity" evidence="1">
    <location>
        <begin position="257"/>
        <end position="275"/>
    </location>
</feature>
<sequence length="300" mass="32037">MGYSLRRFAVLALAVAASSQQTPPPNINQPFEVDAIFPRPFEQTLAMEDLQKFKPNEIIPLVIAVQNMTAWTVGNQTVSWEWDIMSLPADGTRGRIVDAGIFDTADAVKTNPAFLVAVTNSSTWYQNTSAASVPPKTPGDTYLFQWTASIYTLNDSCAFQYPRIPNRYVWYTASVFDVLTESEQEERHNVTTAVVAIPQAPECPELNGIYQATFNETATECQLGVVAVETIQGNPCAARVDSAIASSISSRVASSTSAWTAPTTTTAPAATSTSSGGAGVAHPVQTAMAAACLLCGLALS</sequence>
<feature type="chain" id="PRO_5042820166" description="DUF7136 domain-containing protein" evidence="2">
    <location>
        <begin position="20"/>
        <end position="300"/>
    </location>
</feature>
<proteinExistence type="predicted"/>
<feature type="signal peptide" evidence="2">
    <location>
        <begin position="1"/>
        <end position="19"/>
    </location>
</feature>
<dbReference type="AlphaFoldDB" id="A0AAN6SNU0"/>
<comment type="caution">
    <text evidence="4">The sequence shown here is derived from an EMBL/GenBank/DDBJ whole genome shotgun (WGS) entry which is preliminary data.</text>
</comment>
<feature type="domain" description="DUF7136" evidence="3">
    <location>
        <begin position="29"/>
        <end position="265"/>
    </location>
</feature>